<dbReference type="Pfam" id="PF02472">
    <property type="entry name" value="ExbD"/>
    <property type="match status" value="1"/>
</dbReference>
<keyword evidence="6 8" id="KW-0472">Membrane</keyword>
<dbReference type="InterPro" id="IPR003400">
    <property type="entry name" value="ExbD"/>
</dbReference>
<dbReference type="Proteomes" id="UP001162891">
    <property type="component" value="Chromosome"/>
</dbReference>
<keyword evidence="7" id="KW-0813">Transport</keyword>
<feature type="transmembrane region" description="Helical" evidence="8">
    <location>
        <begin position="22"/>
        <end position="43"/>
    </location>
</feature>
<evidence type="ECO:0000256" key="6">
    <source>
        <dbReference type="ARBA" id="ARBA00023136"/>
    </source>
</evidence>
<dbReference type="RefSeq" id="WP_248355126.1">
    <property type="nucleotide sequence ID" value="NZ_AP025591.1"/>
</dbReference>
<sequence length="176" mass="18791">MRRRVHVEEDTGELNIVPYLDVVVNLVMFMLLSMTGLLAFGVLNVSAPKIAEGAVAGEAAEQPKLLLTVAIGRDGFYIAGAGGVLGQDAATPDAQRPPTIAKREGKYDFAGLTDALARIKEKFPKEQTVILSADPGVEYDTLIQTMDACRDRKVPGADGKPTHEKLFPAVSLSLIG</sequence>
<name>A0ABN6MYB8_9BACT</name>
<keyword evidence="5 8" id="KW-1133">Transmembrane helix</keyword>
<evidence type="ECO:0000313" key="10">
    <source>
        <dbReference type="Proteomes" id="UP001162891"/>
    </source>
</evidence>
<evidence type="ECO:0000256" key="5">
    <source>
        <dbReference type="ARBA" id="ARBA00022989"/>
    </source>
</evidence>
<evidence type="ECO:0000256" key="2">
    <source>
        <dbReference type="ARBA" id="ARBA00005811"/>
    </source>
</evidence>
<accession>A0ABN6MYB8</accession>
<evidence type="ECO:0000256" key="1">
    <source>
        <dbReference type="ARBA" id="ARBA00004162"/>
    </source>
</evidence>
<evidence type="ECO:0008006" key="11">
    <source>
        <dbReference type="Google" id="ProtNLM"/>
    </source>
</evidence>
<evidence type="ECO:0000313" key="9">
    <source>
        <dbReference type="EMBL" id="BDG05930.1"/>
    </source>
</evidence>
<protein>
    <recommendedName>
        <fullName evidence="11">Biopolymer transport protein ExbD/TolR</fullName>
    </recommendedName>
</protein>
<evidence type="ECO:0000256" key="8">
    <source>
        <dbReference type="SAM" id="Phobius"/>
    </source>
</evidence>
<keyword evidence="4 7" id="KW-0812">Transmembrane</keyword>
<keyword evidence="7" id="KW-0653">Protein transport</keyword>
<keyword evidence="10" id="KW-1185">Reference proteome</keyword>
<keyword evidence="3" id="KW-1003">Cell membrane</keyword>
<dbReference type="EMBL" id="AP025591">
    <property type="protein sequence ID" value="BDG05930.1"/>
    <property type="molecule type" value="Genomic_DNA"/>
</dbReference>
<evidence type="ECO:0000256" key="4">
    <source>
        <dbReference type="ARBA" id="ARBA00022692"/>
    </source>
</evidence>
<comment type="similarity">
    <text evidence="2 7">Belongs to the ExbD/TolR family.</text>
</comment>
<comment type="subcellular location">
    <subcellularLocation>
        <location evidence="1">Cell membrane</location>
        <topology evidence="1">Single-pass membrane protein</topology>
    </subcellularLocation>
    <subcellularLocation>
        <location evidence="7">Cell membrane</location>
        <topology evidence="7">Single-pass type II membrane protein</topology>
    </subcellularLocation>
</comment>
<gene>
    <name evidence="9" type="ORF">AMOR_49260</name>
</gene>
<dbReference type="Gene3D" id="3.30.420.270">
    <property type="match status" value="1"/>
</dbReference>
<evidence type="ECO:0000256" key="7">
    <source>
        <dbReference type="RuleBase" id="RU003879"/>
    </source>
</evidence>
<reference evidence="10" key="1">
    <citation type="journal article" date="2022" name="Int. J. Syst. Evol. Microbiol.">
        <title>Anaeromyxobacter oryzae sp. nov., Anaeromyxobacter diazotrophicus sp. nov. and Anaeromyxobacter paludicola sp. nov., isolated from paddy soils.</title>
        <authorList>
            <person name="Itoh H."/>
            <person name="Xu Z."/>
            <person name="Mise K."/>
            <person name="Masuda Y."/>
            <person name="Ushijima N."/>
            <person name="Hayakawa C."/>
            <person name="Shiratori Y."/>
            <person name="Senoo K."/>
        </authorList>
    </citation>
    <scope>NUCLEOTIDE SEQUENCE [LARGE SCALE GENOMIC DNA]</scope>
    <source>
        <strain evidence="10">Red232</strain>
    </source>
</reference>
<proteinExistence type="inferred from homology"/>
<evidence type="ECO:0000256" key="3">
    <source>
        <dbReference type="ARBA" id="ARBA00022475"/>
    </source>
</evidence>
<organism evidence="9 10">
    <name type="scientific">Anaeromyxobacter oryzae</name>
    <dbReference type="NCBI Taxonomy" id="2918170"/>
    <lineage>
        <taxon>Bacteria</taxon>
        <taxon>Pseudomonadati</taxon>
        <taxon>Myxococcota</taxon>
        <taxon>Myxococcia</taxon>
        <taxon>Myxococcales</taxon>
        <taxon>Cystobacterineae</taxon>
        <taxon>Anaeromyxobacteraceae</taxon>
        <taxon>Anaeromyxobacter</taxon>
    </lineage>
</organism>